<reference evidence="5" key="1">
    <citation type="journal article" date="2023" name="Mol. Phylogenet. Evol.">
        <title>Genome-scale phylogeny and comparative genomics of the fungal order Sordariales.</title>
        <authorList>
            <person name="Hensen N."/>
            <person name="Bonometti L."/>
            <person name="Westerberg I."/>
            <person name="Brannstrom I.O."/>
            <person name="Guillou S."/>
            <person name="Cros-Aarteil S."/>
            <person name="Calhoun S."/>
            <person name="Haridas S."/>
            <person name="Kuo A."/>
            <person name="Mondo S."/>
            <person name="Pangilinan J."/>
            <person name="Riley R."/>
            <person name="LaButti K."/>
            <person name="Andreopoulos B."/>
            <person name="Lipzen A."/>
            <person name="Chen C."/>
            <person name="Yan M."/>
            <person name="Daum C."/>
            <person name="Ng V."/>
            <person name="Clum A."/>
            <person name="Steindorff A."/>
            <person name="Ohm R.A."/>
            <person name="Martin F."/>
            <person name="Silar P."/>
            <person name="Natvig D.O."/>
            <person name="Lalanne C."/>
            <person name="Gautier V."/>
            <person name="Ament-Velasquez S.L."/>
            <person name="Kruys A."/>
            <person name="Hutchinson M.I."/>
            <person name="Powell A.J."/>
            <person name="Barry K."/>
            <person name="Miller A.N."/>
            <person name="Grigoriev I.V."/>
            <person name="Debuchy R."/>
            <person name="Gladieux P."/>
            <person name="Hiltunen Thoren M."/>
            <person name="Johannesson H."/>
        </authorList>
    </citation>
    <scope>NUCLEOTIDE SEQUENCE</scope>
    <source>
        <strain evidence="5">CBS 359.72</strain>
    </source>
</reference>
<name>A0AAN7CXD6_9PEZI</name>
<keyword evidence="3" id="KW-0964">Secreted</keyword>
<evidence type="ECO:0000313" key="6">
    <source>
        <dbReference type="Proteomes" id="UP001303647"/>
    </source>
</evidence>
<organism evidence="5 6">
    <name type="scientific">Corynascus novoguineensis</name>
    <dbReference type="NCBI Taxonomy" id="1126955"/>
    <lineage>
        <taxon>Eukaryota</taxon>
        <taxon>Fungi</taxon>
        <taxon>Dikarya</taxon>
        <taxon>Ascomycota</taxon>
        <taxon>Pezizomycotina</taxon>
        <taxon>Sordariomycetes</taxon>
        <taxon>Sordariomycetidae</taxon>
        <taxon>Sordariales</taxon>
        <taxon>Chaetomiaceae</taxon>
        <taxon>Corynascus</taxon>
    </lineage>
</organism>
<dbReference type="InterPro" id="IPR010829">
    <property type="entry name" value="Cerato-platanin"/>
</dbReference>
<dbReference type="InterPro" id="IPR036908">
    <property type="entry name" value="RlpA-like_sf"/>
</dbReference>
<comment type="similarity">
    <text evidence="2">Belongs to the cerato-platanin family.</text>
</comment>
<evidence type="ECO:0000256" key="1">
    <source>
        <dbReference type="ARBA" id="ARBA00004613"/>
    </source>
</evidence>
<dbReference type="EMBL" id="MU857619">
    <property type="protein sequence ID" value="KAK4249831.1"/>
    <property type="molecule type" value="Genomic_DNA"/>
</dbReference>
<protein>
    <submittedName>
        <fullName evidence="5">Protein SnodProt1</fullName>
    </submittedName>
</protein>
<feature type="signal peptide" evidence="4">
    <location>
        <begin position="1"/>
        <end position="18"/>
    </location>
</feature>
<reference evidence="5" key="2">
    <citation type="submission" date="2023-05" db="EMBL/GenBank/DDBJ databases">
        <authorList>
            <consortium name="Lawrence Berkeley National Laboratory"/>
            <person name="Steindorff A."/>
            <person name="Hensen N."/>
            <person name="Bonometti L."/>
            <person name="Westerberg I."/>
            <person name="Brannstrom I.O."/>
            <person name="Guillou S."/>
            <person name="Cros-Aarteil S."/>
            <person name="Calhoun S."/>
            <person name="Haridas S."/>
            <person name="Kuo A."/>
            <person name="Mondo S."/>
            <person name="Pangilinan J."/>
            <person name="Riley R."/>
            <person name="Labutti K."/>
            <person name="Andreopoulos B."/>
            <person name="Lipzen A."/>
            <person name="Chen C."/>
            <person name="Yanf M."/>
            <person name="Daum C."/>
            <person name="Ng V."/>
            <person name="Clum A."/>
            <person name="Ohm R."/>
            <person name="Martin F."/>
            <person name="Silar P."/>
            <person name="Natvig D."/>
            <person name="Lalanne C."/>
            <person name="Gautier V."/>
            <person name="Ament-Velasquez S.L."/>
            <person name="Kruys A."/>
            <person name="Hutchinson M.I."/>
            <person name="Powell A.J."/>
            <person name="Barry K."/>
            <person name="Miller A.N."/>
            <person name="Grigoriev I.V."/>
            <person name="Debuchy R."/>
            <person name="Gladieux P."/>
            <person name="Thoren M.H."/>
            <person name="Johannesson H."/>
        </authorList>
    </citation>
    <scope>NUCLEOTIDE SEQUENCE</scope>
    <source>
        <strain evidence="5">CBS 359.72</strain>
    </source>
</reference>
<evidence type="ECO:0000256" key="4">
    <source>
        <dbReference type="SAM" id="SignalP"/>
    </source>
</evidence>
<proteinExistence type="inferred from homology"/>
<sequence length="143" mass="15272">MQLSKVLSIFSLAAASSAVSVSYDVGYDDSSRSLTNVACSDGNNGLMTRYGWRTQGDIPRFPYIGGVYAVGGYNSPNCGSCWSVSYGGRTIHVLAIDSASPGLNIGLRAMNDLTNNRAVELGRVEANVQQANPSACGLRRERW</sequence>
<keyword evidence="6" id="KW-1185">Reference proteome</keyword>
<accession>A0AAN7CXD6</accession>
<dbReference type="CDD" id="cd22778">
    <property type="entry name" value="DPBB_CEPL-like"/>
    <property type="match status" value="1"/>
</dbReference>
<dbReference type="Pfam" id="PF07249">
    <property type="entry name" value="Cerato-platanin"/>
    <property type="match status" value="1"/>
</dbReference>
<evidence type="ECO:0000313" key="5">
    <source>
        <dbReference type="EMBL" id="KAK4249831.1"/>
    </source>
</evidence>
<gene>
    <name evidence="5" type="ORF">C7999DRAFT_29701</name>
</gene>
<dbReference type="GO" id="GO:0005576">
    <property type="term" value="C:extracellular region"/>
    <property type="evidence" value="ECO:0007669"/>
    <property type="project" value="UniProtKB-SubCell"/>
</dbReference>
<keyword evidence="4" id="KW-0732">Signal</keyword>
<dbReference type="Gene3D" id="2.40.40.10">
    <property type="entry name" value="RlpA-like domain"/>
    <property type="match status" value="1"/>
</dbReference>
<comment type="caution">
    <text evidence="5">The sequence shown here is derived from an EMBL/GenBank/DDBJ whole genome shotgun (WGS) entry which is preliminary data.</text>
</comment>
<dbReference type="AlphaFoldDB" id="A0AAN7CXD6"/>
<dbReference type="Proteomes" id="UP001303647">
    <property type="component" value="Unassembled WGS sequence"/>
</dbReference>
<evidence type="ECO:0000256" key="3">
    <source>
        <dbReference type="ARBA" id="ARBA00022525"/>
    </source>
</evidence>
<feature type="chain" id="PRO_5042984891" evidence="4">
    <location>
        <begin position="19"/>
        <end position="143"/>
    </location>
</feature>
<evidence type="ECO:0000256" key="2">
    <source>
        <dbReference type="ARBA" id="ARBA00010421"/>
    </source>
</evidence>
<comment type="subcellular location">
    <subcellularLocation>
        <location evidence="1">Secreted</location>
    </subcellularLocation>
</comment>
<dbReference type="SUPFAM" id="SSF50685">
    <property type="entry name" value="Barwin-like endoglucanases"/>
    <property type="match status" value="1"/>
</dbReference>